<dbReference type="InterPro" id="IPR001261">
    <property type="entry name" value="ArgE/DapE_CS"/>
</dbReference>
<dbReference type="GO" id="GO:0008777">
    <property type="term" value="F:acetylornithine deacetylase activity"/>
    <property type="evidence" value="ECO:0007669"/>
    <property type="project" value="TreeGrafter"/>
</dbReference>
<dbReference type="Pfam" id="PF01546">
    <property type="entry name" value="Peptidase_M20"/>
    <property type="match status" value="1"/>
</dbReference>
<name>A0A381XNI2_9ZZZZ</name>
<dbReference type="Pfam" id="PF07687">
    <property type="entry name" value="M20_dimer"/>
    <property type="match status" value="1"/>
</dbReference>
<keyword evidence="10" id="KW-0862">Zinc</keyword>
<dbReference type="GO" id="GO:0009089">
    <property type="term" value="P:lysine biosynthetic process via diaminopimelate"/>
    <property type="evidence" value="ECO:0007669"/>
    <property type="project" value="UniProtKB-UniPathway"/>
</dbReference>
<dbReference type="InterPro" id="IPR011650">
    <property type="entry name" value="Peptidase_M20_dimer"/>
</dbReference>
<keyword evidence="11" id="KW-0220">Diaminopimelate biosynthesis</keyword>
<dbReference type="InterPro" id="IPR050072">
    <property type="entry name" value="Peptidase_M20A"/>
</dbReference>
<dbReference type="InterPro" id="IPR005941">
    <property type="entry name" value="DapE_proteobac"/>
</dbReference>
<evidence type="ECO:0000256" key="13">
    <source>
        <dbReference type="ARBA" id="ARBA00031891"/>
    </source>
</evidence>
<sequence length="376" mass="40861">MSEVLELTKALVKRQSITPLDEGCQDLIATRLKELGFKIEHFPFGEVSNLWATYGKGEKTLTLLGHTDVVPTGPIDKWENNPFDPTEKGGLLFGRGTADMKGSVASFVIAAEEFCKKNPNPKGRLSIMLTSDEEGPAINGVQKVIKHLTDRGEKIDWCLVGEPTSENKLGDVIKIGRRGSINGVINIKGIQGHTAYPHNAKNPIHISSEALIEIVGLQWPDETGEFPDSILQVSNIKSGTGAHNIIPGDLSLKLNVRYSPSISSQTVIDDVEQILRQHKLSFVAEWEDSGTPFLTTSTTLIDSVVESISNVTGVNEVEQSTAGGTSDGRFIAPTGSEVVEIGPLNASIHKIDEAVSIEELEMLVQIYQKVMEKLLT</sequence>
<keyword evidence="7" id="KW-0028">Amino-acid biosynthesis</keyword>
<organism evidence="16">
    <name type="scientific">marine metagenome</name>
    <dbReference type="NCBI Taxonomy" id="408172"/>
    <lineage>
        <taxon>unclassified sequences</taxon>
        <taxon>metagenomes</taxon>
        <taxon>ecological metagenomes</taxon>
    </lineage>
</organism>
<dbReference type="UniPathway" id="UPA00034">
    <property type="reaction ID" value="UER00021"/>
</dbReference>
<protein>
    <recommendedName>
        <fullName evidence="6">Succinyl-diaminopimelate desuccinylase</fullName>
        <ecNumber evidence="5">3.5.1.18</ecNumber>
    </recommendedName>
    <alternativeName>
        <fullName evidence="13">N-succinyl-LL-2,6-diaminoheptanedioate amidohydrolase</fullName>
    </alternativeName>
</protein>
<dbReference type="GO" id="GO:0019877">
    <property type="term" value="P:diaminopimelate biosynthetic process"/>
    <property type="evidence" value="ECO:0007669"/>
    <property type="project" value="UniProtKB-KW"/>
</dbReference>
<comment type="subunit">
    <text evidence="4">Homodimer.</text>
</comment>
<comment type="catalytic activity">
    <reaction evidence="14">
        <text>N-succinyl-(2S,6S)-2,6-diaminopimelate + H2O = (2S,6S)-2,6-diaminopimelate + succinate</text>
        <dbReference type="Rhea" id="RHEA:22608"/>
        <dbReference type="ChEBI" id="CHEBI:15377"/>
        <dbReference type="ChEBI" id="CHEBI:30031"/>
        <dbReference type="ChEBI" id="CHEBI:57609"/>
        <dbReference type="ChEBI" id="CHEBI:58087"/>
        <dbReference type="EC" id="3.5.1.18"/>
    </reaction>
</comment>
<dbReference type="EC" id="3.5.1.18" evidence="5"/>
<dbReference type="SUPFAM" id="SSF55031">
    <property type="entry name" value="Bacterial exopeptidase dimerisation domain"/>
    <property type="match status" value="1"/>
</dbReference>
<dbReference type="HAMAP" id="MF_01690">
    <property type="entry name" value="DapE"/>
    <property type="match status" value="1"/>
</dbReference>
<keyword evidence="9" id="KW-0378">Hydrolase</keyword>
<dbReference type="NCBIfam" id="TIGR01246">
    <property type="entry name" value="dapE_proteo"/>
    <property type="match status" value="1"/>
</dbReference>
<evidence type="ECO:0000256" key="10">
    <source>
        <dbReference type="ARBA" id="ARBA00022833"/>
    </source>
</evidence>
<dbReference type="PROSITE" id="PS00759">
    <property type="entry name" value="ARGE_DAPE_CPG2_2"/>
    <property type="match status" value="1"/>
</dbReference>
<evidence type="ECO:0000256" key="3">
    <source>
        <dbReference type="ARBA" id="ARBA00006746"/>
    </source>
</evidence>
<dbReference type="NCBIfam" id="NF009557">
    <property type="entry name" value="PRK13009.1"/>
    <property type="match status" value="1"/>
</dbReference>
<evidence type="ECO:0000256" key="8">
    <source>
        <dbReference type="ARBA" id="ARBA00022723"/>
    </source>
</evidence>
<dbReference type="InterPro" id="IPR036264">
    <property type="entry name" value="Bact_exopeptidase_dim_dom"/>
</dbReference>
<reference evidence="16" key="1">
    <citation type="submission" date="2018-05" db="EMBL/GenBank/DDBJ databases">
        <authorList>
            <person name="Lanie J.A."/>
            <person name="Ng W.-L."/>
            <person name="Kazmierczak K.M."/>
            <person name="Andrzejewski T.M."/>
            <person name="Davidsen T.M."/>
            <person name="Wayne K.J."/>
            <person name="Tettelin H."/>
            <person name="Glass J.I."/>
            <person name="Rusch D."/>
            <person name="Podicherti R."/>
            <person name="Tsui H.-C.T."/>
            <person name="Winkler M.E."/>
        </authorList>
    </citation>
    <scope>NUCLEOTIDE SEQUENCE</scope>
</reference>
<dbReference type="PANTHER" id="PTHR43808:SF31">
    <property type="entry name" value="N-ACETYL-L-CITRULLINE DEACETYLASE"/>
    <property type="match status" value="1"/>
</dbReference>
<proteinExistence type="inferred from homology"/>
<evidence type="ECO:0000256" key="12">
    <source>
        <dbReference type="ARBA" id="ARBA00023154"/>
    </source>
</evidence>
<gene>
    <name evidence="16" type="ORF">METZ01_LOCUS119178</name>
</gene>
<dbReference type="GO" id="GO:0006526">
    <property type="term" value="P:L-arginine biosynthetic process"/>
    <property type="evidence" value="ECO:0007669"/>
    <property type="project" value="TreeGrafter"/>
</dbReference>
<comment type="similarity">
    <text evidence="3">Belongs to the peptidase M20A family. DapE subfamily.</text>
</comment>
<dbReference type="EMBL" id="UINC01015817">
    <property type="protein sequence ID" value="SVA66324.1"/>
    <property type="molecule type" value="Genomic_DNA"/>
</dbReference>
<evidence type="ECO:0000256" key="6">
    <source>
        <dbReference type="ARBA" id="ARBA00022391"/>
    </source>
</evidence>
<evidence type="ECO:0000256" key="9">
    <source>
        <dbReference type="ARBA" id="ARBA00022801"/>
    </source>
</evidence>
<comment type="pathway">
    <text evidence="2">Amino-acid biosynthesis; L-lysine biosynthesis via DAP pathway; LL-2,6-diaminopimelate from (S)-tetrahydrodipicolinate (succinylase route): step 3/3.</text>
</comment>
<evidence type="ECO:0000256" key="14">
    <source>
        <dbReference type="ARBA" id="ARBA00051301"/>
    </source>
</evidence>
<feature type="domain" description="Peptidase M20 dimerisation" evidence="15">
    <location>
        <begin position="175"/>
        <end position="280"/>
    </location>
</feature>
<dbReference type="Gene3D" id="3.40.630.10">
    <property type="entry name" value="Zn peptidases"/>
    <property type="match status" value="2"/>
</dbReference>
<evidence type="ECO:0000256" key="5">
    <source>
        <dbReference type="ARBA" id="ARBA00011921"/>
    </source>
</evidence>
<evidence type="ECO:0000256" key="11">
    <source>
        <dbReference type="ARBA" id="ARBA00022915"/>
    </source>
</evidence>
<dbReference type="GO" id="GO:0046872">
    <property type="term" value="F:metal ion binding"/>
    <property type="evidence" value="ECO:0007669"/>
    <property type="project" value="UniProtKB-KW"/>
</dbReference>
<dbReference type="AlphaFoldDB" id="A0A381XNI2"/>
<accession>A0A381XNI2</accession>
<evidence type="ECO:0000256" key="1">
    <source>
        <dbReference type="ARBA" id="ARBA00001947"/>
    </source>
</evidence>
<keyword evidence="8" id="KW-0479">Metal-binding</keyword>
<comment type="cofactor">
    <cofactor evidence="1">
        <name>Zn(2+)</name>
        <dbReference type="ChEBI" id="CHEBI:29105"/>
    </cofactor>
</comment>
<evidence type="ECO:0000256" key="7">
    <source>
        <dbReference type="ARBA" id="ARBA00022605"/>
    </source>
</evidence>
<evidence type="ECO:0000313" key="16">
    <source>
        <dbReference type="EMBL" id="SVA66324.1"/>
    </source>
</evidence>
<dbReference type="GO" id="GO:0009014">
    <property type="term" value="F:succinyl-diaminopimelate desuccinylase activity"/>
    <property type="evidence" value="ECO:0007669"/>
    <property type="project" value="UniProtKB-EC"/>
</dbReference>
<evidence type="ECO:0000259" key="15">
    <source>
        <dbReference type="Pfam" id="PF07687"/>
    </source>
</evidence>
<dbReference type="InterPro" id="IPR002933">
    <property type="entry name" value="Peptidase_M20"/>
</dbReference>
<keyword evidence="12" id="KW-0457">Lysine biosynthesis</keyword>
<dbReference type="SUPFAM" id="SSF53187">
    <property type="entry name" value="Zn-dependent exopeptidases"/>
    <property type="match status" value="1"/>
</dbReference>
<dbReference type="PANTHER" id="PTHR43808">
    <property type="entry name" value="ACETYLORNITHINE DEACETYLASE"/>
    <property type="match status" value="1"/>
</dbReference>
<evidence type="ECO:0000256" key="4">
    <source>
        <dbReference type="ARBA" id="ARBA00011738"/>
    </source>
</evidence>
<evidence type="ECO:0000256" key="2">
    <source>
        <dbReference type="ARBA" id="ARBA00005130"/>
    </source>
</evidence>
<dbReference type="CDD" id="cd03891">
    <property type="entry name" value="M20_DapE_proteobac"/>
    <property type="match status" value="1"/>
</dbReference>